<accession>X8J2U4</accession>
<dbReference type="SMART" id="SM00320">
    <property type="entry name" value="WD40"/>
    <property type="match status" value="5"/>
</dbReference>
<dbReference type="InterPro" id="IPR015943">
    <property type="entry name" value="WD40/YVTN_repeat-like_dom_sf"/>
</dbReference>
<dbReference type="GO" id="GO:0005737">
    <property type="term" value="C:cytoplasm"/>
    <property type="evidence" value="ECO:0007669"/>
    <property type="project" value="TreeGrafter"/>
</dbReference>
<dbReference type="GO" id="GO:0031929">
    <property type="term" value="P:TOR signaling"/>
    <property type="evidence" value="ECO:0007669"/>
    <property type="project" value="InterPro"/>
</dbReference>
<dbReference type="Gene3D" id="2.130.10.10">
    <property type="entry name" value="YVTN repeat-like/Quinoprotein amine dehydrogenase"/>
    <property type="match status" value="2"/>
</dbReference>
<evidence type="ECO:0000256" key="3">
    <source>
        <dbReference type="PROSITE-ProRule" id="PRU00221"/>
    </source>
</evidence>
<evidence type="ECO:0000256" key="2">
    <source>
        <dbReference type="ARBA" id="ARBA00022737"/>
    </source>
</evidence>
<feature type="repeat" description="WD" evidence="3">
    <location>
        <begin position="722"/>
        <end position="764"/>
    </location>
</feature>
<evidence type="ECO:0000313" key="5">
    <source>
        <dbReference type="EMBL" id="EUC55556.1"/>
    </source>
</evidence>
<name>X8J2U4_9AGAM</name>
<keyword evidence="2" id="KW-0677">Repeat</keyword>
<protein>
    <submittedName>
        <fullName evidence="5">Target of rapamycin complex 1 subunit KOG1</fullName>
    </submittedName>
</protein>
<gene>
    <name evidence="5" type="ORF">RSOL_120730</name>
</gene>
<dbReference type="PANTHER" id="PTHR12848">
    <property type="entry name" value="REGULATORY-ASSOCIATED PROTEIN OF MTOR"/>
    <property type="match status" value="1"/>
</dbReference>
<feature type="region of interest" description="Disordered" evidence="4">
    <location>
        <begin position="250"/>
        <end position="277"/>
    </location>
</feature>
<dbReference type="SUPFAM" id="SSF50978">
    <property type="entry name" value="WD40 repeat-like"/>
    <property type="match status" value="1"/>
</dbReference>
<feature type="compositionally biased region" description="Low complexity" evidence="4">
    <location>
        <begin position="361"/>
        <end position="372"/>
    </location>
</feature>
<keyword evidence="1 3" id="KW-0853">WD repeat</keyword>
<dbReference type="InterPro" id="IPR036322">
    <property type="entry name" value="WD40_repeat_dom_sf"/>
</dbReference>
<feature type="region of interest" description="Disordered" evidence="4">
    <location>
        <begin position="887"/>
        <end position="909"/>
    </location>
</feature>
<dbReference type="EMBL" id="JATN01000322">
    <property type="protein sequence ID" value="EUC55556.1"/>
    <property type="molecule type" value="Genomic_DNA"/>
</dbReference>
<evidence type="ECO:0000313" key="6">
    <source>
        <dbReference type="Proteomes" id="UP000030108"/>
    </source>
</evidence>
<organism evidence="5 6">
    <name type="scientific">Rhizoctonia solani AG-3 Rhs1AP</name>
    <dbReference type="NCBI Taxonomy" id="1086054"/>
    <lineage>
        <taxon>Eukaryota</taxon>
        <taxon>Fungi</taxon>
        <taxon>Dikarya</taxon>
        <taxon>Basidiomycota</taxon>
        <taxon>Agaricomycotina</taxon>
        <taxon>Agaricomycetes</taxon>
        <taxon>Cantharellales</taxon>
        <taxon>Ceratobasidiaceae</taxon>
        <taxon>Rhizoctonia</taxon>
    </lineage>
</organism>
<feature type="region of interest" description="Disordered" evidence="4">
    <location>
        <begin position="355"/>
        <end position="396"/>
    </location>
</feature>
<comment type="caution">
    <text evidence="5">The sequence shown here is derived from an EMBL/GenBank/DDBJ whole genome shotgun (WGS) entry which is preliminary data.</text>
</comment>
<dbReference type="InterPro" id="IPR019775">
    <property type="entry name" value="WD40_repeat_CS"/>
</dbReference>
<feature type="compositionally biased region" description="Polar residues" evidence="4">
    <location>
        <begin position="373"/>
        <end position="382"/>
    </location>
</feature>
<dbReference type="AlphaFoldDB" id="X8J2U4"/>
<dbReference type="InterPro" id="IPR004083">
    <property type="entry name" value="Raptor"/>
</dbReference>
<feature type="compositionally biased region" description="Polar residues" evidence="4">
    <location>
        <begin position="438"/>
        <end position="448"/>
    </location>
</feature>
<feature type="compositionally biased region" description="Basic and acidic residues" evidence="4">
    <location>
        <begin position="887"/>
        <end position="897"/>
    </location>
</feature>
<evidence type="ECO:0000256" key="4">
    <source>
        <dbReference type="SAM" id="MobiDB-lite"/>
    </source>
</evidence>
<dbReference type="PROSITE" id="PS50294">
    <property type="entry name" value="WD_REPEATS_REGION"/>
    <property type="match status" value="1"/>
</dbReference>
<sequence>MSSRLSVPYVSNPFGRSGLLAQAVVSVVYRSAMGRKRRCKKYGIDQGAQDKLSVMMSDHSPNVRAAALYALSVFLGASGSAIEGRNGGGGTGCRIPLQERDQLRLEVAIATGATLAGKEDASPMVRKELVVLLSCLVNEWRGWFVVAAWVYWEDHGGLNPLTSPSAREQRAAEGALRAAHAQREWADRSASEPRRREELRVVLTSFFTIYCTLLELSVDPYPEVATLAQTVVDYITALLLDSPFSKLPTSDFPKSIPPRQTHYPHQPKAGLDDEKHPRASQIGRVTDTLKRTSSFAATLKNIATGYAFPAPESPGVEPDSAGAFLSKDVPRPHLASAQYIPPYSPLSNALVTTPTLEKSRTTPSTPTSHQSPRLSKSLSGSPRGQHLPLPKFTTDPRMYSHSQGYGHSAADIIEALVEEDLERLRGRKHRGAPPPASSDGTESSMTGSGLSALCTGEGLANVLPLKSKYFDWSCEYFLEPQMRQSEEDEPGSVTYNELMWRRQRNEKILYSTDHQAGVAPHCPWDRPVSHFSVDGPPLRMKFHQFDPHIAVIDDVATLSVWDWSKKKKVVTFNNGNPAGSAITGVHFVNEDAQTMMLTASAEGTVRIFRNYDVQRCHDPLEMVTSFRALNHTIPLQKGSGLVSDWQQESGLLLVGGDSRVVRVWDGFQELCLAEIFTQMDTCVTSVAFDPEGPNAFLASSADGRLCLYDRRIGGNASMVRNWHRHQSWIESLHWQKGGNKAIMTASLDGEVRLWDLRDRDGVGISGKKWQPHGNALANFALHPKAAVFAATSAIVAAPRPQSIIIHSIPPVDKPSILSKFSLPSHTNMHGHTSARSPFFAGPSSLSFHPNEMLYATGGTDGIVRVYGCKLRESQEEDVPRGAFEHIPRMNGHGHEGLRMTSARSVASSG</sequence>
<dbReference type="PANTHER" id="PTHR12848:SF16">
    <property type="entry name" value="REGULATORY-ASSOCIATED PROTEIN OF MTOR"/>
    <property type="match status" value="1"/>
</dbReference>
<evidence type="ECO:0000256" key="1">
    <source>
        <dbReference type="ARBA" id="ARBA00022574"/>
    </source>
</evidence>
<feature type="region of interest" description="Disordered" evidence="4">
    <location>
        <begin position="425"/>
        <end position="448"/>
    </location>
</feature>
<dbReference type="GO" id="GO:0030307">
    <property type="term" value="P:positive regulation of cell growth"/>
    <property type="evidence" value="ECO:0007669"/>
    <property type="project" value="TreeGrafter"/>
</dbReference>
<dbReference type="PROSITE" id="PS50082">
    <property type="entry name" value="WD_REPEATS_2"/>
    <property type="match status" value="1"/>
</dbReference>
<dbReference type="GO" id="GO:0030674">
    <property type="term" value="F:protein-macromolecule adaptor activity"/>
    <property type="evidence" value="ECO:0007669"/>
    <property type="project" value="TreeGrafter"/>
</dbReference>
<proteinExistence type="predicted"/>
<dbReference type="GO" id="GO:0031931">
    <property type="term" value="C:TORC1 complex"/>
    <property type="evidence" value="ECO:0007669"/>
    <property type="project" value="InterPro"/>
</dbReference>
<dbReference type="InterPro" id="IPR001680">
    <property type="entry name" value="WD40_rpt"/>
</dbReference>
<reference evidence="6" key="1">
    <citation type="journal article" date="2014" name="Genome Announc.">
        <title>Draft genome sequence of the plant-pathogenic soil fungus Rhizoctonia solani anastomosis group 3 strain Rhs1AP.</title>
        <authorList>
            <person name="Cubeta M.A."/>
            <person name="Thomas E."/>
            <person name="Dean R.A."/>
            <person name="Jabaji S."/>
            <person name="Neate S.M."/>
            <person name="Tavantzis S."/>
            <person name="Toda T."/>
            <person name="Vilgalys R."/>
            <person name="Bharathan N."/>
            <person name="Fedorova-Abrams N."/>
            <person name="Pakala S.B."/>
            <person name="Pakala S.M."/>
            <person name="Zafar N."/>
            <person name="Joardar V."/>
            <person name="Losada L."/>
            <person name="Nierman W.C."/>
        </authorList>
    </citation>
    <scope>NUCLEOTIDE SEQUENCE [LARGE SCALE GENOMIC DNA]</scope>
    <source>
        <strain evidence="6">AG-3</strain>
    </source>
</reference>
<dbReference type="OrthoDB" id="10262360at2759"/>
<dbReference type="GO" id="GO:0010506">
    <property type="term" value="P:regulation of autophagy"/>
    <property type="evidence" value="ECO:0007669"/>
    <property type="project" value="TreeGrafter"/>
</dbReference>
<dbReference type="GO" id="GO:0009267">
    <property type="term" value="P:cellular response to starvation"/>
    <property type="evidence" value="ECO:0007669"/>
    <property type="project" value="TreeGrafter"/>
</dbReference>
<dbReference type="PROSITE" id="PS00678">
    <property type="entry name" value="WD_REPEATS_1"/>
    <property type="match status" value="1"/>
</dbReference>
<dbReference type="Proteomes" id="UP000030108">
    <property type="component" value="Unassembled WGS sequence"/>
</dbReference>
<dbReference type="Pfam" id="PF00400">
    <property type="entry name" value="WD40"/>
    <property type="match status" value="3"/>
</dbReference>
<dbReference type="GO" id="GO:0071230">
    <property type="term" value="P:cellular response to amino acid stimulus"/>
    <property type="evidence" value="ECO:0007669"/>
    <property type="project" value="TreeGrafter"/>
</dbReference>